<comment type="caution">
    <text evidence="3">The sequence shown here is derived from an EMBL/GenBank/DDBJ whole genome shotgun (WGS) entry which is preliminary data.</text>
</comment>
<feature type="region of interest" description="Disordered" evidence="2">
    <location>
        <begin position="1"/>
        <end position="20"/>
    </location>
</feature>
<gene>
    <name evidence="3" type="ORF">NQU55_35755</name>
</gene>
<accession>A0A9X2LNE5</accession>
<sequence length="187" mass="20143">MTPAHDTQAAPEPAPDEGRGRAAAALAETVGAVLAHTADATGPRTPADTAEIRAIADAMIRLFTGAPLRSGGQLTIKSLAEEAGLRRNKLTHKHTGLKDLFYALVKAQQGPSRPFTDKEREVSEKQKKDLARVRAERDTLRTKAQQMARVIHVLEAEYAQLAQAKAALDEELAARAGVTYLSTRRGT</sequence>
<organism evidence="3 4">
    <name type="scientific">Streptomyces telluris</name>
    <dbReference type="NCBI Taxonomy" id="2720021"/>
    <lineage>
        <taxon>Bacteria</taxon>
        <taxon>Bacillati</taxon>
        <taxon>Actinomycetota</taxon>
        <taxon>Actinomycetes</taxon>
        <taxon>Kitasatosporales</taxon>
        <taxon>Streptomycetaceae</taxon>
        <taxon>Streptomyces</taxon>
    </lineage>
</organism>
<name>A0A9X2LNE5_9ACTN</name>
<reference evidence="3" key="1">
    <citation type="submission" date="2022-06" db="EMBL/GenBank/DDBJ databases">
        <title>WGS of actinobacteria.</title>
        <authorList>
            <person name="Thawai C."/>
        </authorList>
    </citation>
    <scope>NUCLEOTIDE SEQUENCE</scope>
    <source>
        <strain evidence="3">AA8</strain>
    </source>
</reference>
<protein>
    <submittedName>
        <fullName evidence="3">Uncharacterized protein</fullName>
    </submittedName>
</protein>
<evidence type="ECO:0000313" key="4">
    <source>
        <dbReference type="Proteomes" id="UP001142374"/>
    </source>
</evidence>
<evidence type="ECO:0000256" key="1">
    <source>
        <dbReference type="SAM" id="Coils"/>
    </source>
</evidence>
<evidence type="ECO:0000256" key="2">
    <source>
        <dbReference type="SAM" id="MobiDB-lite"/>
    </source>
</evidence>
<proteinExistence type="predicted"/>
<dbReference type="Proteomes" id="UP001142374">
    <property type="component" value="Unassembled WGS sequence"/>
</dbReference>
<dbReference type="RefSeq" id="WP_256791840.1">
    <property type="nucleotide sequence ID" value="NZ_JANIID010000067.1"/>
</dbReference>
<keyword evidence="1" id="KW-0175">Coiled coil</keyword>
<dbReference type="AlphaFoldDB" id="A0A9X2LNE5"/>
<keyword evidence="4" id="KW-1185">Reference proteome</keyword>
<dbReference type="EMBL" id="JANIID010000067">
    <property type="protein sequence ID" value="MCQ8775071.1"/>
    <property type="molecule type" value="Genomic_DNA"/>
</dbReference>
<evidence type="ECO:0000313" key="3">
    <source>
        <dbReference type="EMBL" id="MCQ8775071.1"/>
    </source>
</evidence>
<feature type="coiled-coil region" evidence="1">
    <location>
        <begin position="123"/>
        <end position="171"/>
    </location>
</feature>